<evidence type="ECO:0000259" key="9">
    <source>
        <dbReference type="PROSITE" id="PS50893"/>
    </source>
</evidence>
<dbReference type="InterPro" id="IPR017871">
    <property type="entry name" value="ABC_transporter-like_CS"/>
</dbReference>
<evidence type="ECO:0000313" key="11">
    <source>
        <dbReference type="Proteomes" id="UP000029995"/>
    </source>
</evidence>
<dbReference type="PANTHER" id="PTHR24221">
    <property type="entry name" value="ATP-BINDING CASSETTE SUB-FAMILY B"/>
    <property type="match status" value="1"/>
</dbReference>
<keyword evidence="6" id="KW-0067">ATP-binding</keyword>
<dbReference type="PROSITE" id="PS50893">
    <property type="entry name" value="ABC_TRANSPORTER_2"/>
    <property type="match status" value="1"/>
</dbReference>
<dbReference type="GO" id="GO:0016887">
    <property type="term" value="F:ATP hydrolysis activity"/>
    <property type="evidence" value="ECO:0007669"/>
    <property type="project" value="InterPro"/>
</dbReference>
<dbReference type="SMART" id="SM00382">
    <property type="entry name" value="AAA"/>
    <property type="match status" value="1"/>
</dbReference>
<name>A0A0A0D428_9PROT</name>
<keyword evidence="4" id="KW-0812">Transmembrane</keyword>
<accession>A0A0A0D428</accession>
<organism evidence="10 11">
    <name type="scientific">Inquilinus limosus MP06</name>
    <dbReference type="NCBI Taxonomy" id="1398085"/>
    <lineage>
        <taxon>Bacteria</taxon>
        <taxon>Pseudomonadati</taxon>
        <taxon>Pseudomonadota</taxon>
        <taxon>Alphaproteobacteria</taxon>
        <taxon>Rhodospirillales</taxon>
        <taxon>Rhodospirillaceae</taxon>
        <taxon>Inquilinus</taxon>
    </lineage>
</organism>
<keyword evidence="3" id="KW-1003">Cell membrane</keyword>
<dbReference type="GO" id="GO:0005524">
    <property type="term" value="F:ATP binding"/>
    <property type="evidence" value="ECO:0007669"/>
    <property type="project" value="UniProtKB-KW"/>
</dbReference>
<comment type="subcellular location">
    <subcellularLocation>
        <location evidence="1">Cell membrane</location>
        <topology evidence="1">Multi-pass membrane protein</topology>
    </subcellularLocation>
</comment>
<dbReference type="OrthoDB" id="5288404at2"/>
<keyword evidence="5" id="KW-0547">Nucleotide-binding</keyword>
<dbReference type="GO" id="GO:0005886">
    <property type="term" value="C:plasma membrane"/>
    <property type="evidence" value="ECO:0007669"/>
    <property type="project" value="UniProtKB-SubCell"/>
</dbReference>
<dbReference type="SUPFAM" id="SSF52540">
    <property type="entry name" value="P-loop containing nucleoside triphosphate hydrolases"/>
    <property type="match status" value="1"/>
</dbReference>
<dbReference type="RefSeq" id="WP_034838889.1">
    <property type="nucleotide sequence ID" value="NZ_JANX01000182.1"/>
</dbReference>
<dbReference type="GO" id="GO:0042626">
    <property type="term" value="F:ATPase-coupled transmembrane transporter activity"/>
    <property type="evidence" value="ECO:0007669"/>
    <property type="project" value="TreeGrafter"/>
</dbReference>
<dbReference type="PROSITE" id="PS00211">
    <property type="entry name" value="ABC_TRANSPORTER_1"/>
    <property type="match status" value="1"/>
</dbReference>
<evidence type="ECO:0000313" key="10">
    <source>
        <dbReference type="EMBL" id="KGM33456.1"/>
    </source>
</evidence>
<protein>
    <recommendedName>
        <fullName evidence="9">ABC transporter domain-containing protein</fullName>
    </recommendedName>
</protein>
<keyword evidence="8" id="KW-0472">Membrane</keyword>
<dbReference type="FunFam" id="3.40.50.300:FF:000221">
    <property type="entry name" value="Multidrug ABC transporter ATP-binding protein"/>
    <property type="match status" value="1"/>
</dbReference>
<dbReference type="PANTHER" id="PTHR24221:SF654">
    <property type="entry name" value="ATP-BINDING CASSETTE SUB-FAMILY B MEMBER 6"/>
    <property type="match status" value="1"/>
</dbReference>
<dbReference type="AlphaFoldDB" id="A0A0A0D428"/>
<dbReference type="InterPro" id="IPR003439">
    <property type="entry name" value="ABC_transporter-like_ATP-bd"/>
</dbReference>
<dbReference type="InterPro" id="IPR027417">
    <property type="entry name" value="P-loop_NTPase"/>
</dbReference>
<evidence type="ECO:0000256" key="2">
    <source>
        <dbReference type="ARBA" id="ARBA00022448"/>
    </source>
</evidence>
<feature type="non-terminal residue" evidence="10">
    <location>
        <position position="1"/>
    </location>
</feature>
<evidence type="ECO:0000256" key="4">
    <source>
        <dbReference type="ARBA" id="ARBA00022692"/>
    </source>
</evidence>
<comment type="caution">
    <text evidence="10">The sequence shown here is derived from an EMBL/GenBank/DDBJ whole genome shotgun (WGS) entry which is preliminary data.</text>
</comment>
<gene>
    <name evidence="10" type="ORF">P409_15765</name>
</gene>
<evidence type="ECO:0000256" key="1">
    <source>
        <dbReference type="ARBA" id="ARBA00004651"/>
    </source>
</evidence>
<keyword evidence="7" id="KW-1133">Transmembrane helix</keyword>
<evidence type="ECO:0000256" key="7">
    <source>
        <dbReference type="ARBA" id="ARBA00022989"/>
    </source>
</evidence>
<dbReference type="Pfam" id="PF00005">
    <property type="entry name" value="ABC_tran"/>
    <property type="match status" value="1"/>
</dbReference>
<evidence type="ECO:0000256" key="3">
    <source>
        <dbReference type="ARBA" id="ARBA00022475"/>
    </source>
</evidence>
<sequence length="247" mass="26694">APEVRFEGVGFGYDDERGPVLRGFDAAIAAGETVALVGRSGAGKSTCASLLMRFWDPASGRITLGGHDLRDLPLAELRRRVAIVPQDVHLFDLPVLDNIRLGRPEASEEEVWQAARLAQADGFIRALPQGYATPCGERGARLSGGQRQRIAIARAFLQNASVLVMDEAVSNLDTESEQALQAAVRDLRRGRTTLIIAHRLSTIRSADRILMLEGGRIAETGRHEELLLRGGPYARLVAAAVDGVLEV</sequence>
<dbReference type="InterPro" id="IPR039421">
    <property type="entry name" value="Type_1_exporter"/>
</dbReference>
<keyword evidence="2" id="KW-0813">Transport</keyword>
<dbReference type="EMBL" id="JANX01000182">
    <property type="protein sequence ID" value="KGM33456.1"/>
    <property type="molecule type" value="Genomic_DNA"/>
</dbReference>
<dbReference type="Gene3D" id="3.40.50.300">
    <property type="entry name" value="P-loop containing nucleotide triphosphate hydrolases"/>
    <property type="match status" value="1"/>
</dbReference>
<dbReference type="InterPro" id="IPR003593">
    <property type="entry name" value="AAA+_ATPase"/>
</dbReference>
<evidence type="ECO:0000256" key="8">
    <source>
        <dbReference type="ARBA" id="ARBA00023136"/>
    </source>
</evidence>
<evidence type="ECO:0000256" key="5">
    <source>
        <dbReference type="ARBA" id="ARBA00022741"/>
    </source>
</evidence>
<evidence type="ECO:0000256" key="6">
    <source>
        <dbReference type="ARBA" id="ARBA00022840"/>
    </source>
</evidence>
<proteinExistence type="predicted"/>
<dbReference type="Proteomes" id="UP000029995">
    <property type="component" value="Unassembled WGS sequence"/>
</dbReference>
<reference evidence="10 11" key="1">
    <citation type="submission" date="2014-01" db="EMBL/GenBank/DDBJ databases">
        <title>Genome sequence determination for a cystic fibrosis isolate, Inquilinus limosus.</title>
        <authorList>
            <person name="Pino M."/>
            <person name="Di Conza J."/>
            <person name="Gutkind G."/>
        </authorList>
    </citation>
    <scope>NUCLEOTIDE SEQUENCE [LARGE SCALE GENOMIC DNA]</scope>
    <source>
        <strain evidence="10 11">MP06</strain>
    </source>
</reference>
<feature type="domain" description="ABC transporter" evidence="9">
    <location>
        <begin position="4"/>
        <end position="239"/>
    </location>
</feature>